<dbReference type="GO" id="GO:0022857">
    <property type="term" value="F:transmembrane transporter activity"/>
    <property type="evidence" value="ECO:0007669"/>
    <property type="project" value="InterPro"/>
</dbReference>
<evidence type="ECO:0000313" key="11">
    <source>
        <dbReference type="Proteomes" id="UP000266841"/>
    </source>
</evidence>
<gene>
    <name evidence="10" type="ORF">THAOC_12602</name>
</gene>
<sequence length="524" mass="54917">MIISSAATLILLLLVSGIGGAEPLASTSSVGHCKIPGRCSTCTFSSSVPSRVYSSNPGEEDGLEGGGGSKPPSRAPASALTRALSRDLSVPAVLLASFLNLLGFTMTSPIQPSLGRHFGLPLGASFGSLSSAYPLGMMFGVFLWPTLSDVLGRKSVMSLTLAGSGFGLLLQSYGIHHGWTLQQFLACRVLTGTFSGNSPISKAYLADRGSEGKNRDSLGRYLAWKDAASTLAFIAGPALGGFLYQGGKSFSNSTRIAFVIFSSAFGSLLASASVALFVKNIEKDSHNRTFKLKDAKESSVKDTASFTTNPEIVSCPLGRTLWTGVLSVACVSALYHFADSCFFAFYPSLLQDRLGLDTQQVGLAFTSYAAVSFSMSAFVSSRFLRSFGPVAACTTGLSVIGTALWSLGHVSSLRSTGMSASAMLLAASSLYFIGQPLYGPSIPSMLLQCVPPHRRGVVMGADGAFNTLARVVSPILMGSLLSQRGISRCFHLAGTCVFAGVFIALLRRWMVLSESFGDGAADDT</sequence>
<dbReference type="Proteomes" id="UP000266841">
    <property type="component" value="Unassembled WGS sequence"/>
</dbReference>
<feature type="domain" description="Major facilitator superfamily (MFS) profile" evidence="9">
    <location>
        <begin position="89"/>
        <end position="512"/>
    </location>
</feature>
<dbReference type="SUPFAM" id="SSF103473">
    <property type="entry name" value="MFS general substrate transporter"/>
    <property type="match status" value="1"/>
</dbReference>
<feature type="chain" id="PRO_5003841645" description="Major facilitator superfamily (MFS) profile domain-containing protein" evidence="8">
    <location>
        <begin position="22"/>
        <end position="524"/>
    </location>
</feature>
<feature type="transmembrane region" description="Helical" evidence="7">
    <location>
        <begin position="256"/>
        <end position="278"/>
    </location>
</feature>
<dbReference type="PROSITE" id="PS50850">
    <property type="entry name" value="MFS"/>
    <property type="match status" value="1"/>
</dbReference>
<name>K0T7N0_THAOC</name>
<feature type="transmembrane region" description="Helical" evidence="7">
    <location>
        <begin position="361"/>
        <end position="381"/>
    </location>
</feature>
<keyword evidence="5 7" id="KW-0472">Membrane</keyword>
<dbReference type="PANTHER" id="PTHR23504:SF15">
    <property type="entry name" value="MAJOR FACILITATOR SUPERFAMILY (MFS) PROFILE DOMAIN-CONTAINING PROTEIN"/>
    <property type="match status" value="1"/>
</dbReference>
<evidence type="ECO:0000256" key="3">
    <source>
        <dbReference type="ARBA" id="ARBA00022692"/>
    </source>
</evidence>
<evidence type="ECO:0000256" key="5">
    <source>
        <dbReference type="ARBA" id="ARBA00023136"/>
    </source>
</evidence>
<feature type="transmembrane region" description="Helical" evidence="7">
    <location>
        <begin position="118"/>
        <end position="144"/>
    </location>
</feature>
<dbReference type="PANTHER" id="PTHR23504">
    <property type="entry name" value="MAJOR FACILITATOR SUPERFAMILY DOMAIN-CONTAINING PROTEIN 10"/>
    <property type="match status" value="1"/>
</dbReference>
<feature type="signal peptide" evidence="8">
    <location>
        <begin position="1"/>
        <end position="21"/>
    </location>
</feature>
<evidence type="ECO:0000256" key="8">
    <source>
        <dbReference type="SAM" id="SignalP"/>
    </source>
</evidence>
<accession>K0T7N0</accession>
<reference evidence="10 11" key="1">
    <citation type="journal article" date="2012" name="Genome Biol.">
        <title>Genome and low-iron response of an oceanic diatom adapted to chronic iron limitation.</title>
        <authorList>
            <person name="Lommer M."/>
            <person name="Specht M."/>
            <person name="Roy A.S."/>
            <person name="Kraemer L."/>
            <person name="Andreson R."/>
            <person name="Gutowska M.A."/>
            <person name="Wolf J."/>
            <person name="Bergner S.V."/>
            <person name="Schilhabel M.B."/>
            <person name="Klostermeier U.C."/>
            <person name="Beiko R.G."/>
            <person name="Rosenstiel P."/>
            <person name="Hippler M."/>
            <person name="Laroche J."/>
        </authorList>
    </citation>
    <scope>NUCLEOTIDE SEQUENCE [LARGE SCALE GENOMIC DNA]</scope>
    <source>
        <strain evidence="10 11">CCMP1005</strain>
    </source>
</reference>
<dbReference type="OMA" id="VATICFT"/>
<dbReference type="Gene3D" id="1.20.1250.20">
    <property type="entry name" value="MFS general substrate transporter like domains"/>
    <property type="match status" value="1"/>
</dbReference>
<comment type="subcellular location">
    <subcellularLocation>
        <location evidence="1">Membrane</location>
        <topology evidence="1">Multi-pass membrane protein</topology>
    </subcellularLocation>
</comment>
<keyword evidence="11" id="KW-1185">Reference proteome</keyword>
<evidence type="ECO:0000259" key="9">
    <source>
        <dbReference type="PROSITE" id="PS50850"/>
    </source>
</evidence>
<feature type="transmembrane region" description="Helical" evidence="7">
    <location>
        <begin position="387"/>
        <end position="408"/>
    </location>
</feature>
<comment type="caution">
    <text evidence="10">The sequence shown here is derived from an EMBL/GenBank/DDBJ whole genome shotgun (WGS) entry which is preliminary data.</text>
</comment>
<dbReference type="InterPro" id="IPR036259">
    <property type="entry name" value="MFS_trans_sf"/>
</dbReference>
<feature type="transmembrane region" description="Helical" evidence="7">
    <location>
        <begin position="88"/>
        <end position="106"/>
    </location>
</feature>
<proteinExistence type="predicted"/>
<dbReference type="AlphaFoldDB" id="K0T7N0"/>
<dbReference type="Pfam" id="PF07690">
    <property type="entry name" value="MFS_1"/>
    <property type="match status" value="1"/>
</dbReference>
<dbReference type="GO" id="GO:0016020">
    <property type="term" value="C:membrane"/>
    <property type="evidence" value="ECO:0007669"/>
    <property type="project" value="UniProtKB-SubCell"/>
</dbReference>
<keyword evidence="2" id="KW-0813">Transport</keyword>
<feature type="transmembrane region" description="Helical" evidence="7">
    <location>
        <begin position="420"/>
        <end position="438"/>
    </location>
</feature>
<evidence type="ECO:0000313" key="10">
    <source>
        <dbReference type="EMBL" id="EJK66482.1"/>
    </source>
</evidence>
<evidence type="ECO:0000256" key="7">
    <source>
        <dbReference type="SAM" id="Phobius"/>
    </source>
</evidence>
<evidence type="ECO:0000256" key="2">
    <source>
        <dbReference type="ARBA" id="ARBA00022448"/>
    </source>
</evidence>
<keyword evidence="4 7" id="KW-1133">Transmembrane helix</keyword>
<feature type="transmembrane region" description="Helical" evidence="7">
    <location>
        <begin position="485"/>
        <end position="506"/>
    </location>
</feature>
<feature type="compositionally biased region" description="Low complexity" evidence="6">
    <location>
        <begin position="45"/>
        <end position="55"/>
    </location>
</feature>
<dbReference type="OrthoDB" id="10262656at2759"/>
<protein>
    <recommendedName>
        <fullName evidence="9">Major facilitator superfamily (MFS) profile domain-containing protein</fullName>
    </recommendedName>
</protein>
<keyword evidence="8" id="KW-0732">Signal</keyword>
<feature type="region of interest" description="Disordered" evidence="6">
    <location>
        <begin position="45"/>
        <end position="76"/>
    </location>
</feature>
<dbReference type="InterPro" id="IPR020846">
    <property type="entry name" value="MFS_dom"/>
</dbReference>
<organism evidence="10 11">
    <name type="scientific">Thalassiosira oceanica</name>
    <name type="common">Marine diatom</name>
    <dbReference type="NCBI Taxonomy" id="159749"/>
    <lineage>
        <taxon>Eukaryota</taxon>
        <taxon>Sar</taxon>
        <taxon>Stramenopiles</taxon>
        <taxon>Ochrophyta</taxon>
        <taxon>Bacillariophyta</taxon>
        <taxon>Coscinodiscophyceae</taxon>
        <taxon>Thalassiosirophycidae</taxon>
        <taxon>Thalassiosirales</taxon>
        <taxon>Thalassiosiraceae</taxon>
        <taxon>Thalassiosira</taxon>
    </lineage>
</organism>
<evidence type="ECO:0000256" key="1">
    <source>
        <dbReference type="ARBA" id="ARBA00004141"/>
    </source>
</evidence>
<dbReference type="eggNOG" id="ENOG502S27F">
    <property type="taxonomic scope" value="Eukaryota"/>
</dbReference>
<keyword evidence="3 7" id="KW-0812">Transmembrane</keyword>
<dbReference type="InterPro" id="IPR011701">
    <property type="entry name" value="MFS"/>
</dbReference>
<evidence type="ECO:0000256" key="6">
    <source>
        <dbReference type="SAM" id="MobiDB-lite"/>
    </source>
</evidence>
<dbReference type="EMBL" id="AGNL01014914">
    <property type="protein sequence ID" value="EJK66482.1"/>
    <property type="molecule type" value="Genomic_DNA"/>
</dbReference>
<evidence type="ECO:0000256" key="4">
    <source>
        <dbReference type="ARBA" id="ARBA00022989"/>
    </source>
</evidence>
<feature type="transmembrane region" description="Helical" evidence="7">
    <location>
        <begin position="222"/>
        <end position="244"/>
    </location>
</feature>